<dbReference type="Pfam" id="PF01551">
    <property type="entry name" value="Peptidase_M23"/>
    <property type="match status" value="1"/>
</dbReference>
<feature type="transmembrane region" description="Helical" evidence="1">
    <location>
        <begin position="97"/>
        <end position="119"/>
    </location>
</feature>
<accession>A0ABY1LTI0</accession>
<dbReference type="InterPro" id="IPR016047">
    <property type="entry name" value="M23ase_b-sheet_dom"/>
</dbReference>
<keyword evidence="1" id="KW-0812">Transmembrane</keyword>
<dbReference type="RefSeq" id="WP_085278379.1">
    <property type="nucleotide sequence ID" value="NZ_FXAE01000004.1"/>
</dbReference>
<evidence type="ECO:0000259" key="2">
    <source>
        <dbReference type="Pfam" id="PF01551"/>
    </source>
</evidence>
<dbReference type="CDD" id="cd12797">
    <property type="entry name" value="M23_peptidase"/>
    <property type="match status" value="1"/>
</dbReference>
<dbReference type="InterPro" id="IPR011055">
    <property type="entry name" value="Dup_hybrid_motif"/>
</dbReference>
<sequence length="315" mass="36401">MNIVLVVCKAFFVPLILNIILLVMRFKIWKNWLIFGSFSFFWSVLMLMYTDWSLISQYLRIAMMCFLPIAILVSFWRHRGISWEYKKRPPFLSFLRWLLIIPGILLVVVTVLRVTTVFFDSQSNREAVQIKFPLRGGIYSISHGGNSSALNYHYEYPSQKYAIDIVKLNIWGISKRNFLMSRNLDDYVIYSEPVYSPVYGKVVKVVDGMSDAFKTGPLSTRSNMVVIEYKDFYILLLHLKKGSIQIKEGDLVEAGQKIGKVGNSGYSTEPHLHIHAIKKTEGKNEEFRGPSVPLVVDGTQLKRNDLILNERILFR</sequence>
<comment type="caution">
    <text evidence="3">The sequence shown here is derived from an EMBL/GenBank/DDBJ whole genome shotgun (WGS) entry which is preliminary data.</text>
</comment>
<dbReference type="InterPro" id="IPR050570">
    <property type="entry name" value="Cell_wall_metabolism_enzyme"/>
</dbReference>
<proteinExistence type="predicted"/>
<name>A0ABY1LTI0_9BACL</name>
<keyword evidence="1" id="KW-0472">Membrane</keyword>
<evidence type="ECO:0000256" key="1">
    <source>
        <dbReference type="SAM" id="Phobius"/>
    </source>
</evidence>
<reference evidence="3 4" key="1">
    <citation type="submission" date="2017-04" db="EMBL/GenBank/DDBJ databases">
        <authorList>
            <person name="Varghese N."/>
            <person name="Submissions S."/>
        </authorList>
    </citation>
    <scope>NUCLEOTIDE SEQUENCE [LARGE SCALE GENOMIC DNA]</scope>
    <source>
        <strain evidence="3 4">J12</strain>
    </source>
</reference>
<keyword evidence="1" id="KW-1133">Transmembrane helix</keyword>
<dbReference type="Gene3D" id="2.70.70.10">
    <property type="entry name" value="Glucose Permease (Domain IIA)"/>
    <property type="match status" value="1"/>
</dbReference>
<organism evidence="3 4">
    <name type="scientific">Paenibacillus barengoltzii J12</name>
    <dbReference type="NCBI Taxonomy" id="935846"/>
    <lineage>
        <taxon>Bacteria</taxon>
        <taxon>Bacillati</taxon>
        <taxon>Bacillota</taxon>
        <taxon>Bacilli</taxon>
        <taxon>Bacillales</taxon>
        <taxon>Paenibacillaceae</taxon>
        <taxon>Paenibacillus</taxon>
    </lineage>
</organism>
<dbReference type="Proteomes" id="UP000192939">
    <property type="component" value="Unassembled WGS sequence"/>
</dbReference>
<dbReference type="EMBL" id="FXAE01000004">
    <property type="protein sequence ID" value="SMF00349.1"/>
    <property type="molecule type" value="Genomic_DNA"/>
</dbReference>
<protein>
    <submittedName>
        <fullName evidence="3">Membrane proteins related to metalloendopeptidases</fullName>
    </submittedName>
</protein>
<keyword evidence="4" id="KW-1185">Reference proteome</keyword>
<dbReference type="PANTHER" id="PTHR21666:SF270">
    <property type="entry name" value="MUREIN HYDROLASE ACTIVATOR ENVC"/>
    <property type="match status" value="1"/>
</dbReference>
<dbReference type="SUPFAM" id="SSF51261">
    <property type="entry name" value="Duplicated hybrid motif"/>
    <property type="match status" value="1"/>
</dbReference>
<gene>
    <name evidence="3" type="ORF">SAMN02744124_00763</name>
</gene>
<feature type="transmembrane region" description="Helical" evidence="1">
    <location>
        <begin position="6"/>
        <end position="24"/>
    </location>
</feature>
<feature type="transmembrane region" description="Helical" evidence="1">
    <location>
        <begin position="55"/>
        <end position="76"/>
    </location>
</feature>
<evidence type="ECO:0000313" key="3">
    <source>
        <dbReference type="EMBL" id="SMF00349.1"/>
    </source>
</evidence>
<evidence type="ECO:0000313" key="4">
    <source>
        <dbReference type="Proteomes" id="UP000192939"/>
    </source>
</evidence>
<feature type="transmembrane region" description="Helical" evidence="1">
    <location>
        <begin position="31"/>
        <end position="49"/>
    </location>
</feature>
<feature type="domain" description="M23ase beta-sheet core" evidence="2">
    <location>
        <begin position="191"/>
        <end position="280"/>
    </location>
</feature>
<dbReference type="PANTHER" id="PTHR21666">
    <property type="entry name" value="PEPTIDASE-RELATED"/>
    <property type="match status" value="1"/>
</dbReference>